<feature type="binding site" evidence="8">
    <location>
        <position position="80"/>
    </location>
    <ligand>
        <name>S-adenosyl-L-methionine</name>
        <dbReference type="ChEBI" id="CHEBI:59789"/>
    </ligand>
</feature>
<evidence type="ECO:0000256" key="3">
    <source>
        <dbReference type="ARBA" id="ARBA00022723"/>
    </source>
</evidence>
<dbReference type="GO" id="GO:0008616">
    <property type="term" value="P:tRNA queuosine(34) biosynthetic process"/>
    <property type="evidence" value="ECO:0007669"/>
    <property type="project" value="UniProtKB-UniRule"/>
</dbReference>
<dbReference type="AlphaFoldDB" id="A0A380RVN3"/>
<evidence type="ECO:0000256" key="4">
    <source>
        <dbReference type="ARBA" id="ARBA00022842"/>
    </source>
</evidence>
<keyword evidence="6 8" id="KW-0411">Iron-sulfur</keyword>
<dbReference type="CDD" id="cd01335">
    <property type="entry name" value="Radical_SAM"/>
    <property type="match status" value="1"/>
</dbReference>
<dbReference type="HAMAP" id="MF_00917">
    <property type="entry name" value="QueE"/>
    <property type="match status" value="1"/>
</dbReference>
<dbReference type="EC" id="4.3.99.3" evidence="8"/>
<evidence type="ECO:0000256" key="5">
    <source>
        <dbReference type="ARBA" id="ARBA00023004"/>
    </source>
</evidence>
<dbReference type="Gene3D" id="3.20.20.70">
    <property type="entry name" value="Aldolase class I"/>
    <property type="match status" value="1"/>
</dbReference>
<keyword evidence="7 8" id="KW-0456">Lyase</keyword>
<keyword evidence="4 8" id="KW-0460">Magnesium</keyword>
<dbReference type="Proteomes" id="UP000255423">
    <property type="component" value="Unassembled WGS sequence"/>
</dbReference>
<accession>A0A380RVN3</accession>
<dbReference type="GO" id="GO:0051539">
    <property type="term" value="F:4 iron, 4 sulfur cluster binding"/>
    <property type="evidence" value="ECO:0007669"/>
    <property type="project" value="UniProtKB-UniRule"/>
</dbReference>
<comment type="pathway">
    <text evidence="8">Purine metabolism; 7-cyano-7-deazaguanine biosynthesis.</text>
</comment>
<feature type="domain" description="Radical SAM core" evidence="9">
    <location>
        <begin position="20"/>
        <end position="223"/>
    </location>
</feature>
<dbReference type="PROSITE" id="PS51918">
    <property type="entry name" value="RADICAL_SAM"/>
    <property type="match status" value="1"/>
</dbReference>
<feature type="binding site" evidence="8">
    <location>
        <begin position="39"/>
        <end position="41"/>
    </location>
    <ligand>
        <name>S-adenosyl-L-methionine</name>
        <dbReference type="ChEBI" id="CHEBI:59789"/>
    </ligand>
</feature>
<comment type="cofactor">
    <cofactor evidence="8">
        <name>Mg(2+)</name>
        <dbReference type="ChEBI" id="CHEBI:18420"/>
    </cofactor>
</comment>
<dbReference type="GO" id="GO:0000287">
    <property type="term" value="F:magnesium ion binding"/>
    <property type="evidence" value="ECO:0007669"/>
    <property type="project" value="UniProtKB-UniRule"/>
</dbReference>
<dbReference type="InterPro" id="IPR024924">
    <property type="entry name" value="7-CO-7-deazaguanine_synth-like"/>
</dbReference>
<evidence type="ECO:0000256" key="7">
    <source>
        <dbReference type="ARBA" id="ARBA00023239"/>
    </source>
</evidence>
<dbReference type="SFLD" id="SFLDS00029">
    <property type="entry name" value="Radical_SAM"/>
    <property type="match status" value="1"/>
</dbReference>
<evidence type="ECO:0000313" key="10">
    <source>
        <dbReference type="EMBL" id="SUQ19361.1"/>
    </source>
</evidence>
<dbReference type="PANTHER" id="PTHR42836">
    <property type="entry name" value="7-CARBOXY-7-DEAZAGUANINE SYNTHASE"/>
    <property type="match status" value="1"/>
</dbReference>
<organism evidence="10 11">
    <name type="scientific">Fibrobacter succinogenes</name>
    <name type="common">Bacteroides succinogenes</name>
    <dbReference type="NCBI Taxonomy" id="833"/>
    <lineage>
        <taxon>Bacteria</taxon>
        <taxon>Pseudomonadati</taxon>
        <taxon>Fibrobacterota</taxon>
        <taxon>Fibrobacteria</taxon>
        <taxon>Fibrobacterales</taxon>
        <taxon>Fibrobacteraceae</taxon>
        <taxon>Fibrobacter</taxon>
    </lineage>
</organism>
<comment type="cofactor">
    <cofactor evidence="8">
        <name>S-adenosyl-L-methionine</name>
        <dbReference type="ChEBI" id="CHEBI:59789"/>
    </cofactor>
    <text evidence="8">Binds 1 S-adenosyl-L-methionine per subunit.</text>
</comment>
<feature type="binding site" evidence="8">
    <location>
        <position position="37"/>
    </location>
    <ligand>
        <name>[4Fe-4S] cluster</name>
        <dbReference type="ChEBI" id="CHEBI:49883"/>
        <note>4Fe-4S-S-AdoMet</note>
    </ligand>
</feature>
<comment type="cofactor">
    <cofactor evidence="8">
        <name>[4Fe-4S] cluster</name>
        <dbReference type="ChEBI" id="CHEBI:49883"/>
    </cofactor>
    <text evidence="8">Binds 1 [4Fe-4S] cluster. The cluster is coordinated with 3 cysteines and an exchangeable S-adenosyl-L-methionine.</text>
</comment>
<feature type="binding site" evidence="8">
    <location>
        <position position="40"/>
    </location>
    <ligand>
        <name>[4Fe-4S] cluster</name>
        <dbReference type="ChEBI" id="CHEBI:49883"/>
        <note>4Fe-4S-S-AdoMet</note>
    </ligand>
</feature>
<feature type="binding site" evidence="8">
    <location>
        <position position="42"/>
    </location>
    <ligand>
        <name>Mg(2+)</name>
        <dbReference type="ChEBI" id="CHEBI:18420"/>
    </ligand>
</feature>
<feature type="binding site" evidence="8">
    <location>
        <position position="78"/>
    </location>
    <ligand>
        <name>substrate</name>
    </ligand>
</feature>
<dbReference type="SUPFAM" id="SSF102114">
    <property type="entry name" value="Radical SAM enzymes"/>
    <property type="match status" value="1"/>
</dbReference>
<comment type="caution">
    <text evidence="8">Lacks conserved residue(s) required for the propagation of feature annotation.</text>
</comment>
<evidence type="ECO:0000256" key="1">
    <source>
        <dbReference type="ARBA" id="ARBA00022485"/>
    </source>
</evidence>
<dbReference type="InterPro" id="IPR007197">
    <property type="entry name" value="rSAM"/>
</dbReference>
<comment type="catalytic activity">
    <reaction evidence="8">
        <text>6-carboxy-5,6,7,8-tetrahydropterin + H(+) = 7-carboxy-7-carbaguanine + NH4(+)</text>
        <dbReference type="Rhea" id="RHEA:27974"/>
        <dbReference type="ChEBI" id="CHEBI:15378"/>
        <dbReference type="ChEBI" id="CHEBI:28938"/>
        <dbReference type="ChEBI" id="CHEBI:61032"/>
        <dbReference type="ChEBI" id="CHEBI:61036"/>
        <dbReference type="EC" id="4.3.99.3"/>
    </reaction>
</comment>
<dbReference type="InterPro" id="IPR013785">
    <property type="entry name" value="Aldolase_TIM"/>
</dbReference>
<keyword evidence="3 8" id="KW-0479">Metal-binding</keyword>
<keyword evidence="5 8" id="KW-0408">Iron</keyword>
<dbReference type="SFLD" id="SFLDG01067">
    <property type="entry name" value="SPASM/twitch_domain_containing"/>
    <property type="match status" value="1"/>
</dbReference>
<feature type="binding site" evidence="8">
    <location>
        <position position="29"/>
    </location>
    <ligand>
        <name>substrate</name>
    </ligand>
</feature>
<reference evidence="10 11" key="1">
    <citation type="submission" date="2017-08" db="EMBL/GenBank/DDBJ databases">
        <authorList>
            <person name="de Groot N.N."/>
        </authorList>
    </citation>
    <scope>NUCLEOTIDE SEQUENCE [LARGE SCALE GENOMIC DNA]</scope>
    <source>
        <strain evidence="10 11">HM2</strain>
    </source>
</reference>
<dbReference type="GO" id="GO:1904047">
    <property type="term" value="F:S-adenosyl-L-methionine binding"/>
    <property type="evidence" value="ECO:0007669"/>
    <property type="project" value="UniProtKB-UniRule"/>
</dbReference>
<dbReference type="EMBL" id="UHJL01000001">
    <property type="protein sequence ID" value="SUQ19361.1"/>
    <property type="molecule type" value="Genomic_DNA"/>
</dbReference>
<dbReference type="GO" id="GO:0016840">
    <property type="term" value="F:carbon-nitrogen lyase activity"/>
    <property type="evidence" value="ECO:0007669"/>
    <property type="project" value="UniProtKB-UniRule"/>
</dbReference>
<feature type="binding site" evidence="8">
    <location>
        <begin position="14"/>
        <end position="16"/>
    </location>
    <ligand>
        <name>substrate</name>
    </ligand>
</feature>
<protein>
    <recommendedName>
        <fullName evidence="8">7-carboxy-7-deazaguanine synthase</fullName>
        <shortName evidence="8">CDG synthase</shortName>
        <ecNumber evidence="8">4.3.99.3</ecNumber>
    </recommendedName>
    <alternativeName>
        <fullName evidence="8">Queuosine biosynthesis protein QueE</fullName>
    </alternativeName>
</protein>
<dbReference type="PANTHER" id="PTHR42836:SF1">
    <property type="entry name" value="7-CARBOXY-7-DEAZAGUANINE SYNTHASE"/>
    <property type="match status" value="1"/>
</dbReference>
<comment type="function">
    <text evidence="8">Catalyzes the complex heterocyclic radical-mediated conversion of 6-carboxy-5,6,7,8-tetrahydropterin (CPH4) to 7-carboxy-7-deazaguanine (CDG), a step common to the biosynthetic pathways of all 7-deazapurine-containing compounds.</text>
</comment>
<keyword evidence="2 8" id="KW-0949">S-adenosyl-L-methionine</keyword>
<name>A0A380RVN3_FIBSU</name>
<dbReference type="InterPro" id="IPR058240">
    <property type="entry name" value="rSAM_sf"/>
</dbReference>
<evidence type="ECO:0000259" key="9">
    <source>
        <dbReference type="PROSITE" id="PS51918"/>
    </source>
</evidence>
<feature type="binding site" evidence="8">
    <location>
        <position position="33"/>
    </location>
    <ligand>
        <name>[4Fe-4S] cluster</name>
        <dbReference type="ChEBI" id="CHEBI:49883"/>
        <note>4Fe-4S-S-AdoMet</note>
    </ligand>
</feature>
<evidence type="ECO:0000256" key="2">
    <source>
        <dbReference type="ARBA" id="ARBA00022691"/>
    </source>
</evidence>
<evidence type="ECO:0000256" key="6">
    <source>
        <dbReference type="ARBA" id="ARBA00023014"/>
    </source>
</evidence>
<evidence type="ECO:0000313" key="11">
    <source>
        <dbReference type="Proteomes" id="UP000255423"/>
    </source>
</evidence>
<dbReference type="UniPathway" id="UPA00391"/>
<proteinExistence type="inferred from homology"/>
<comment type="similarity">
    <text evidence="8">Belongs to the radical SAM superfamily. 7-carboxy-7-deazaguanine synthase family.</text>
</comment>
<keyword evidence="8" id="KW-0671">Queuosine biosynthesis</keyword>
<keyword evidence="1 8" id="KW-0004">4Fe-4S</keyword>
<dbReference type="PIRSF" id="PIRSF000370">
    <property type="entry name" value="QueE"/>
    <property type="match status" value="1"/>
</dbReference>
<gene>
    <name evidence="8" type="primary">queE</name>
    <name evidence="10" type="ORF">SAMN05661053_0592</name>
</gene>
<dbReference type="Pfam" id="PF04055">
    <property type="entry name" value="Radical_SAM"/>
    <property type="match status" value="1"/>
</dbReference>
<comment type="subunit">
    <text evidence="8">Homodimer.</text>
</comment>
<sequence length="228" mass="25183">MGVFMKVSEIFKSIEGEGIRMGQSAVFVRLHGCNLRCSYCDSMYAVEGPDFKLMSVGEVLAAVEAYRNESGVKCVTLTGGEPLIHEGVGELLTAFSEAGFEVNVETNGTVPCKWQLPGLFYTMDWKCKSSGMSARMKMENIISLGKNDVLKFVVGSVEDLQEAEGVVARLSLTSPDNMPHIFISPVWGELTNEEIVNWMVGSKVMSQNNARFQVQLHKIVWDPDMRGV</sequence>
<evidence type="ECO:0000256" key="8">
    <source>
        <dbReference type="HAMAP-Rule" id="MF_00917"/>
    </source>
</evidence>